<organism evidence="7 8">
    <name type="scientific">Rufibacter roseus</name>
    <dbReference type="NCBI Taxonomy" id="1567108"/>
    <lineage>
        <taxon>Bacteria</taxon>
        <taxon>Pseudomonadati</taxon>
        <taxon>Bacteroidota</taxon>
        <taxon>Cytophagia</taxon>
        <taxon>Cytophagales</taxon>
        <taxon>Hymenobacteraceae</taxon>
        <taxon>Rufibacter</taxon>
    </lineage>
</organism>
<dbReference type="Proteomes" id="UP001596405">
    <property type="component" value="Unassembled WGS sequence"/>
</dbReference>
<dbReference type="InterPro" id="IPR014327">
    <property type="entry name" value="RNA_pol_sigma70_bacteroid"/>
</dbReference>
<keyword evidence="8" id="KW-1185">Reference proteome</keyword>
<dbReference type="Pfam" id="PF08281">
    <property type="entry name" value="Sigma70_r4_2"/>
    <property type="match status" value="1"/>
</dbReference>
<reference evidence="8" key="1">
    <citation type="journal article" date="2019" name="Int. J. Syst. Evol. Microbiol.">
        <title>The Global Catalogue of Microorganisms (GCM) 10K type strain sequencing project: providing services to taxonomists for standard genome sequencing and annotation.</title>
        <authorList>
            <consortium name="The Broad Institute Genomics Platform"/>
            <consortium name="The Broad Institute Genome Sequencing Center for Infectious Disease"/>
            <person name="Wu L."/>
            <person name="Ma J."/>
        </authorList>
    </citation>
    <scope>NUCLEOTIDE SEQUENCE [LARGE SCALE GENOMIC DNA]</scope>
    <source>
        <strain evidence="8">CGMCC 4.7393</strain>
    </source>
</reference>
<dbReference type="InterPro" id="IPR013325">
    <property type="entry name" value="RNA_pol_sigma_r2"/>
</dbReference>
<feature type="domain" description="RNA polymerase sigma-70 region 2" evidence="5">
    <location>
        <begin position="26"/>
        <end position="90"/>
    </location>
</feature>
<dbReference type="InterPro" id="IPR013249">
    <property type="entry name" value="RNA_pol_sigma70_r4_t2"/>
</dbReference>
<comment type="caution">
    <text evidence="7">The sequence shown here is derived from an EMBL/GenBank/DDBJ whole genome shotgun (WGS) entry which is preliminary data.</text>
</comment>
<evidence type="ECO:0000313" key="7">
    <source>
        <dbReference type="EMBL" id="MFC6997327.1"/>
    </source>
</evidence>
<evidence type="ECO:0000259" key="5">
    <source>
        <dbReference type="Pfam" id="PF04542"/>
    </source>
</evidence>
<gene>
    <name evidence="7" type="ORF">ACFQHR_06805</name>
</gene>
<proteinExistence type="inferred from homology"/>
<sequence length="201" mass="23192">MKFQGYTDEMLLVLIQSSDEDAFSELYQRFWQQLYASALRRMSSEDDAKDIVQELFVKIWTRRATIPEDAKAAEYLFTALRYRIINYLQADQVRLKYANAQLAEQEVSTVSLAESGLALEELETLILEAVEEMPDRMQEVFLLSYRKGFTPKEIAAQLSLSVQTVKNYLSNARVLLKSRLAHQNPELYAHVILMFSSLAFS</sequence>
<dbReference type="InterPro" id="IPR007627">
    <property type="entry name" value="RNA_pol_sigma70_r2"/>
</dbReference>
<evidence type="ECO:0000256" key="1">
    <source>
        <dbReference type="ARBA" id="ARBA00010641"/>
    </source>
</evidence>
<evidence type="ECO:0000313" key="8">
    <source>
        <dbReference type="Proteomes" id="UP001596405"/>
    </source>
</evidence>
<dbReference type="InterPro" id="IPR039425">
    <property type="entry name" value="RNA_pol_sigma-70-like"/>
</dbReference>
<name>A0ABW2DHE3_9BACT</name>
<dbReference type="PANTHER" id="PTHR43133:SF46">
    <property type="entry name" value="RNA POLYMERASE SIGMA-70 FACTOR ECF SUBFAMILY"/>
    <property type="match status" value="1"/>
</dbReference>
<feature type="domain" description="RNA polymerase sigma factor 70 region 4 type 2" evidence="6">
    <location>
        <begin position="125"/>
        <end position="174"/>
    </location>
</feature>
<dbReference type="SUPFAM" id="SSF88659">
    <property type="entry name" value="Sigma3 and sigma4 domains of RNA polymerase sigma factors"/>
    <property type="match status" value="1"/>
</dbReference>
<dbReference type="Pfam" id="PF04542">
    <property type="entry name" value="Sigma70_r2"/>
    <property type="match status" value="1"/>
</dbReference>
<keyword evidence="4" id="KW-0804">Transcription</keyword>
<accession>A0ABW2DHE3</accession>
<keyword evidence="3" id="KW-0731">Sigma factor</keyword>
<dbReference type="InterPro" id="IPR036388">
    <property type="entry name" value="WH-like_DNA-bd_sf"/>
</dbReference>
<dbReference type="CDD" id="cd06171">
    <property type="entry name" value="Sigma70_r4"/>
    <property type="match status" value="1"/>
</dbReference>
<dbReference type="InterPro" id="IPR014284">
    <property type="entry name" value="RNA_pol_sigma-70_dom"/>
</dbReference>
<evidence type="ECO:0000256" key="3">
    <source>
        <dbReference type="ARBA" id="ARBA00023082"/>
    </source>
</evidence>
<evidence type="ECO:0000256" key="4">
    <source>
        <dbReference type="ARBA" id="ARBA00023163"/>
    </source>
</evidence>
<dbReference type="PANTHER" id="PTHR43133">
    <property type="entry name" value="RNA POLYMERASE ECF-TYPE SIGMA FACTO"/>
    <property type="match status" value="1"/>
</dbReference>
<protein>
    <submittedName>
        <fullName evidence="7">RNA polymerase sigma factor</fullName>
    </submittedName>
</protein>
<evidence type="ECO:0000259" key="6">
    <source>
        <dbReference type="Pfam" id="PF08281"/>
    </source>
</evidence>
<keyword evidence="2" id="KW-0805">Transcription regulation</keyword>
<dbReference type="InterPro" id="IPR013324">
    <property type="entry name" value="RNA_pol_sigma_r3/r4-like"/>
</dbReference>
<dbReference type="RefSeq" id="WP_066615555.1">
    <property type="nucleotide sequence ID" value="NZ_JBHSYQ010000003.1"/>
</dbReference>
<dbReference type="Gene3D" id="1.10.10.10">
    <property type="entry name" value="Winged helix-like DNA-binding domain superfamily/Winged helix DNA-binding domain"/>
    <property type="match status" value="1"/>
</dbReference>
<dbReference type="EMBL" id="JBHSYQ010000003">
    <property type="protein sequence ID" value="MFC6997327.1"/>
    <property type="molecule type" value="Genomic_DNA"/>
</dbReference>
<comment type="similarity">
    <text evidence="1">Belongs to the sigma-70 factor family. ECF subfamily.</text>
</comment>
<evidence type="ECO:0000256" key="2">
    <source>
        <dbReference type="ARBA" id="ARBA00023015"/>
    </source>
</evidence>
<dbReference type="NCBIfam" id="TIGR02985">
    <property type="entry name" value="Sig70_bacteroi1"/>
    <property type="match status" value="1"/>
</dbReference>
<dbReference type="Gene3D" id="1.10.1740.10">
    <property type="match status" value="1"/>
</dbReference>
<dbReference type="NCBIfam" id="TIGR02937">
    <property type="entry name" value="sigma70-ECF"/>
    <property type="match status" value="1"/>
</dbReference>
<dbReference type="SUPFAM" id="SSF88946">
    <property type="entry name" value="Sigma2 domain of RNA polymerase sigma factors"/>
    <property type="match status" value="1"/>
</dbReference>